<protein>
    <submittedName>
        <fullName evidence="1">Uncharacterized protein</fullName>
    </submittedName>
</protein>
<proteinExistence type="predicted"/>
<keyword evidence="2" id="KW-1185">Reference proteome</keyword>
<reference evidence="1" key="1">
    <citation type="journal article" date="2022" name="bioRxiv">
        <title>Sequencing and chromosome-scale assembly of the giantPleurodeles waltlgenome.</title>
        <authorList>
            <person name="Brown T."/>
            <person name="Elewa A."/>
            <person name="Iarovenko S."/>
            <person name="Subramanian E."/>
            <person name="Araus A.J."/>
            <person name="Petzold A."/>
            <person name="Susuki M."/>
            <person name="Suzuki K.-i.T."/>
            <person name="Hayashi T."/>
            <person name="Toyoda A."/>
            <person name="Oliveira C."/>
            <person name="Osipova E."/>
            <person name="Leigh N.D."/>
            <person name="Simon A."/>
            <person name="Yun M.H."/>
        </authorList>
    </citation>
    <scope>NUCLEOTIDE SEQUENCE</scope>
    <source>
        <strain evidence="1">20211129_DDA</strain>
        <tissue evidence="1">Liver</tissue>
    </source>
</reference>
<dbReference type="AlphaFoldDB" id="A0AAV7UMB5"/>
<sequence length="259" mass="27740">MQEVGYNWDTTGGKALLFYNVLKRGLPTEIQVHLDGVVGTEAKPWPEIQAHNIYYSKCKQEEDKERMEQAETATAKLVQKKLKKPSTEGALVTAPSATVTTPVQGQVPGGQRLIRSRFEALDLRIAPSREGPPQSVRFAAERGTGEAAARLPLLNFLPRAGGLWGFVRPPDVELRACMPSGARYSAAWVLVAGGLVLTRYGIGEESEAKGFAPVGGPGHLWGWSSLAAQRGCLAGDCGRSAGDRPGGLRCGPEAEGWCS</sequence>
<comment type="caution">
    <text evidence="1">The sequence shown here is derived from an EMBL/GenBank/DDBJ whole genome shotgun (WGS) entry which is preliminary data.</text>
</comment>
<evidence type="ECO:0000313" key="2">
    <source>
        <dbReference type="Proteomes" id="UP001066276"/>
    </source>
</evidence>
<name>A0AAV7UMB5_PLEWA</name>
<gene>
    <name evidence="1" type="ORF">NDU88_006281</name>
</gene>
<dbReference type="Proteomes" id="UP001066276">
    <property type="component" value="Chromosome 3_1"/>
</dbReference>
<evidence type="ECO:0000313" key="1">
    <source>
        <dbReference type="EMBL" id="KAJ1189536.1"/>
    </source>
</evidence>
<organism evidence="1 2">
    <name type="scientific">Pleurodeles waltl</name>
    <name type="common">Iberian ribbed newt</name>
    <dbReference type="NCBI Taxonomy" id="8319"/>
    <lineage>
        <taxon>Eukaryota</taxon>
        <taxon>Metazoa</taxon>
        <taxon>Chordata</taxon>
        <taxon>Craniata</taxon>
        <taxon>Vertebrata</taxon>
        <taxon>Euteleostomi</taxon>
        <taxon>Amphibia</taxon>
        <taxon>Batrachia</taxon>
        <taxon>Caudata</taxon>
        <taxon>Salamandroidea</taxon>
        <taxon>Salamandridae</taxon>
        <taxon>Pleurodelinae</taxon>
        <taxon>Pleurodeles</taxon>
    </lineage>
</organism>
<dbReference type="EMBL" id="JANPWB010000005">
    <property type="protein sequence ID" value="KAJ1189536.1"/>
    <property type="molecule type" value="Genomic_DNA"/>
</dbReference>
<accession>A0AAV7UMB5</accession>